<dbReference type="AlphaFoldDB" id="A0A9W7ZM34"/>
<evidence type="ECO:0000313" key="3">
    <source>
        <dbReference type="Proteomes" id="UP001150538"/>
    </source>
</evidence>
<sequence length="254" mass="28948">MGCCFSREETDSDVLADEHTRLINSSNNNNNNNTNSQYNIHTETSSQAEIDEQDKLLGDLERQIQKTYDFVEHVQERTAQKFISKALPPEELIYLAQDGGINEQLIPTLNAFNSQFKRPIDLSTGTKYTSTNEMLIKQFSNPHIPQKDIQELEGFAEKIMQAYHHGFQIAPPPNILRNLDIGALYSENEEEVYDDQAFISDYDQNDDDFISEHDDALNATSDGYHQVPGPLPLDENGSIPLEDLSNDHHHHHHI</sequence>
<evidence type="ECO:0000256" key="1">
    <source>
        <dbReference type="SAM" id="MobiDB-lite"/>
    </source>
</evidence>
<dbReference type="Proteomes" id="UP001150538">
    <property type="component" value="Unassembled WGS sequence"/>
</dbReference>
<accession>A0A9W7ZM34</accession>
<dbReference type="EMBL" id="JANBPU010000355">
    <property type="protein sequence ID" value="KAJ1912332.1"/>
    <property type="molecule type" value="Genomic_DNA"/>
</dbReference>
<keyword evidence="3" id="KW-1185">Reference proteome</keyword>
<reference evidence="2" key="1">
    <citation type="submission" date="2022-07" db="EMBL/GenBank/DDBJ databases">
        <title>Phylogenomic reconstructions and comparative analyses of Kickxellomycotina fungi.</title>
        <authorList>
            <person name="Reynolds N.K."/>
            <person name="Stajich J.E."/>
            <person name="Barry K."/>
            <person name="Grigoriev I.V."/>
            <person name="Crous P."/>
            <person name="Smith M.E."/>
        </authorList>
    </citation>
    <scope>NUCLEOTIDE SEQUENCE</scope>
    <source>
        <strain evidence="2">NBRC 100468</strain>
    </source>
</reference>
<organism evidence="2 3">
    <name type="scientific">Mycoemilia scoparia</name>
    <dbReference type="NCBI Taxonomy" id="417184"/>
    <lineage>
        <taxon>Eukaryota</taxon>
        <taxon>Fungi</taxon>
        <taxon>Fungi incertae sedis</taxon>
        <taxon>Zoopagomycota</taxon>
        <taxon>Kickxellomycotina</taxon>
        <taxon>Kickxellomycetes</taxon>
        <taxon>Kickxellales</taxon>
        <taxon>Kickxellaceae</taxon>
        <taxon>Mycoemilia</taxon>
    </lineage>
</organism>
<gene>
    <name evidence="2" type="ORF">H4219_005646</name>
</gene>
<proteinExistence type="predicted"/>
<evidence type="ECO:0000313" key="2">
    <source>
        <dbReference type="EMBL" id="KAJ1912332.1"/>
    </source>
</evidence>
<comment type="caution">
    <text evidence="2">The sequence shown here is derived from an EMBL/GenBank/DDBJ whole genome shotgun (WGS) entry which is preliminary data.</text>
</comment>
<protein>
    <submittedName>
        <fullName evidence="2">Uncharacterized protein</fullName>
    </submittedName>
</protein>
<feature type="region of interest" description="Disordered" evidence="1">
    <location>
        <begin position="219"/>
        <end position="254"/>
    </location>
</feature>
<name>A0A9W7ZM34_9FUNG</name>